<dbReference type="RefSeq" id="WP_221406186.1">
    <property type="nucleotide sequence ID" value="NZ_FUYR01000001.1"/>
</dbReference>
<name>A0A1T5A7N7_9SPHI</name>
<dbReference type="InterPro" id="IPR036380">
    <property type="entry name" value="Isochorismatase-like_sf"/>
</dbReference>
<evidence type="ECO:0000313" key="3">
    <source>
        <dbReference type="EMBL" id="SKB30925.1"/>
    </source>
</evidence>
<dbReference type="EMBL" id="FUYR01000001">
    <property type="protein sequence ID" value="SKB30925.1"/>
    <property type="molecule type" value="Genomic_DNA"/>
</dbReference>
<dbReference type="Proteomes" id="UP000189981">
    <property type="component" value="Unassembled WGS sequence"/>
</dbReference>
<evidence type="ECO:0000256" key="1">
    <source>
        <dbReference type="ARBA" id="ARBA00022801"/>
    </source>
</evidence>
<proteinExistence type="predicted"/>
<protein>
    <submittedName>
        <fullName evidence="3">Nicotinamidase-related amidase</fullName>
    </submittedName>
</protein>
<evidence type="ECO:0000259" key="2">
    <source>
        <dbReference type="Pfam" id="PF00857"/>
    </source>
</evidence>
<feature type="domain" description="Isochorismatase-like" evidence="2">
    <location>
        <begin position="67"/>
        <end position="256"/>
    </location>
</feature>
<dbReference type="PANTHER" id="PTHR43540">
    <property type="entry name" value="PEROXYUREIDOACRYLATE/UREIDOACRYLATE AMIDOHYDROLASE-RELATED"/>
    <property type="match status" value="1"/>
</dbReference>
<reference evidence="4" key="1">
    <citation type="submission" date="2017-02" db="EMBL/GenBank/DDBJ databases">
        <authorList>
            <person name="Varghese N."/>
            <person name="Submissions S."/>
        </authorList>
    </citation>
    <scope>NUCLEOTIDE SEQUENCE [LARGE SCALE GENOMIC DNA]</scope>
    <source>
        <strain evidence="4">DSM 22385</strain>
    </source>
</reference>
<keyword evidence="4" id="KW-1185">Reference proteome</keyword>
<dbReference type="AlphaFoldDB" id="A0A1T5A7N7"/>
<dbReference type="PANTHER" id="PTHR43540:SF1">
    <property type="entry name" value="ISOCHORISMATASE HYDROLASE"/>
    <property type="match status" value="1"/>
</dbReference>
<organism evidence="3 4">
    <name type="scientific">Daejeonella lutea</name>
    <dbReference type="NCBI Taxonomy" id="572036"/>
    <lineage>
        <taxon>Bacteria</taxon>
        <taxon>Pseudomonadati</taxon>
        <taxon>Bacteroidota</taxon>
        <taxon>Sphingobacteriia</taxon>
        <taxon>Sphingobacteriales</taxon>
        <taxon>Sphingobacteriaceae</taxon>
        <taxon>Daejeonella</taxon>
    </lineage>
</organism>
<dbReference type="InterPro" id="IPR000868">
    <property type="entry name" value="Isochorismatase-like_dom"/>
</dbReference>
<keyword evidence="1" id="KW-0378">Hydrolase</keyword>
<accession>A0A1T5A7N7</accession>
<dbReference type="STRING" id="572036.SAMN05661099_0409"/>
<gene>
    <name evidence="3" type="ORF">SAMN05661099_0409</name>
</gene>
<dbReference type="Gene3D" id="3.40.50.850">
    <property type="entry name" value="Isochorismatase-like"/>
    <property type="match status" value="1"/>
</dbReference>
<dbReference type="InterPro" id="IPR050272">
    <property type="entry name" value="Isochorismatase-like_hydrls"/>
</dbReference>
<dbReference type="GO" id="GO:0016787">
    <property type="term" value="F:hydrolase activity"/>
    <property type="evidence" value="ECO:0007669"/>
    <property type="project" value="UniProtKB-KW"/>
</dbReference>
<evidence type="ECO:0000313" key="4">
    <source>
        <dbReference type="Proteomes" id="UP000189981"/>
    </source>
</evidence>
<dbReference type="SUPFAM" id="SSF52499">
    <property type="entry name" value="Isochorismatase-like hydrolases"/>
    <property type="match status" value="1"/>
</dbReference>
<sequence>MSTALGIGMPFESLGQNIPKAQPAVPDGKTLHLRPRYHRWHVDPGQEWLETNTRYANLDWKLPVSQTALVLLDVWQRHYIKETEDRAEKIINEKYVPLLAKVRDQGMQVIHAPSPEAAMKHPNWVKLISRSEMNPPADSWPPAEFRNSSGPYKAFGRPAEPREAERRALPELTFHPKVIPQANEAVVANGEELHRYCKKKGILFLLYAGFNTNACIISRDYGATQMTNRGYAVTLLRDCTTGMENKETQAELLQTNGAILLLEMFGHYTTTSDEVIKGFNV</sequence>
<dbReference type="Pfam" id="PF00857">
    <property type="entry name" value="Isochorismatase"/>
    <property type="match status" value="1"/>
</dbReference>